<feature type="transmembrane region" description="Helical" evidence="7">
    <location>
        <begin position="154"/>
        <end position="175"/>
    </location>
</feature>
<keyword evidence="4" id="KW-0406">Ion transport</keyword>
<keyword evidence="4" id="KW-0813">Transport</keyword>
<reference evidence="10" key="1">
    <citation type="submission" date="2016-11" db="UniProtKB">
        <authorList>
            <consortium name="WormBaseParasite"/>
        </authorList>
    </citation>
    <scope>IDENTIFICATION</scope>
</reference>
<feature type="transmembrane region" description="Helical" evidence="7">
    <location>
        <begin position="215"/>
        <end position="237"/>
    </location>
</feature>
<keyword evidence="9" id="KW-1185">Reference proteome</keyword>
<dbReference type="SUPFAM" id="SSF161111">
    <property type="entry name" value="Cation efflux protein transmembrane domain-like"/>
    <property type="match status" value="1"/>
</dbReference>
<evidence type="ECO:0000256" key="7">
    <source>
        <dbReference type="SAM" id="Phobius"/>
    </source>
</evidence>
<dbReference type="Gene3D" id="1.20.1510.10">
    <property type="entry name" value="Cation efflux protein transmembrane domain"/>
    <property type="match status" value="1"/>
</dbReference>
<dbReference type="GO" id="GO:0005886">
    <property type="term" value="C:plasma membrane"/>
    <property type="evidence" value="ECO:0007669"/>
    <property type="project" value="TreeGrafter"/>
</dbReference>
<dbReference type="PANTHER" id="PTHR11562">
    <property type="entry name" value="CATION EFFLUX PROTEIN/ ZINC TRANSPORTER"/>
    <property type="match status" value="1"/>
</dbReference>
<dbReference type="GO" id="GO:0010043">
    <property type="term" value="P:response to zinc ion"/>
    <property type="evidence" value="ECO:0007669"/>
    <property type="project" value="TreeGrafter"/>
</dbReference>
<evidence type="ECO:0000256" key="1">
    <source>
        <dbReference type="ARBA" id="ARBA00004141"/>
    </source>
</evidence>
<dbReference type="NCBIfam" id="TIGR01297">
    <property type="entry name" value="CDF"/>
    <property type="match status" value="1"/>
</dbReference>
<evidence type="ECO:0000313" key="10">
    <source>
        <dbReference type="WBParaSite" id="Hba_10609"/>
    </source>
</evidence>
<evidence type="ECO:0000256" key="6">
    <source>
        <dbReference type="ARBA" id="ARBA00023136"/>
    </source>
</evidence>
<keyword evidence="3 7" id="KW-0812">Transmembrane</keyword>
<evidence type="ECO:0000256" key="5">
    <source>
        <dbReference type="ARBA" id="ARBA00022989"/>
    </source>
</evidence>
<sequence>MILDLYIYIYIYWIAKYCEIVDWKEHNTFFKNYFPHSNFSNSPFKGRRAERVLWAVAALSAVFIAAEFAGGFLASSLAIMTDAGHMLSDLLSFVISIIAIRTARQPANKRLSFGYDRAEVLGAMISIIILWVLTTVLVLLAVERIVHNQIDVNANPMLITAGAGVGFNIIMAVVLHYGTGGHGHAHGGGHGHSHNGGENNNVNVRAALIHVIGDLIQSIGVLIAALVIKILLIELLVQSLPHVLLCERSMALPLPPCKLNLLIKKRIFLFSML</sequence>
<dbReference type="GO" id="GO:0005385">
    <property type="term" value="F:zinc ion transmembrane transporter activity"/>
    <property type="evidence" value="ECO:0007669"/>
    <property type="project" value="TreeGrafter"/>
</dbReference>
<protein>
    <submittedName>
        <fullName evidence="10">Zinc transporter 2</fullName>
    </submittedName>
</protein>
<dbReference type="InterPro" id="IPR027469">
    <property type="entry name" value="Cation_efflux_TMD_sf"/>
</dbReference>
<dbReference type="InterPro" id="IPR002524">
    <property type="entry name" value="Cation_efflux"/>
</dbReference>
<dbReference type="Pfam" id="PF01545">
    <property type="entry name" value="Cation_efflux"/>
    <property type="match status" value="1"/>
</dbReference>
<evidence type="ECO:0000256" key="2">
    <source>
        <dbReference type="ARBA" id="ARBA00008873"/>
    </source>
</evidence>
<dbReference type="Proteomes" id="UP000095283">
    <property type="component" value="Unplaced"/>
</dbReference>
<feature type="transmembrane region" description="Helical" evidence="7">
    <location>
        <begin position="120"/>
        <end position="142"/>
    </location>
</feature>
<evidence type="ECO:0000256" key="3">
    <source>
        <dbReference type="ARBA" id="ARBA00022692"/>
    </source>
</evidence>
<dbReference type="WBParaSite" id="Hba_10609">
    <property type="protein sequence ID" value="Hba_10609"/>
    <property type="gene ID" value="Hba_10609"/>
</dbReference>
<comment type="subcellular location">
    <subcellularLocation>
        <location evidence="1">Membrane</location>
        <topology evidence="1">Multi-pass membrane protein</topology>
    </subcellularLocation>
</comment>
<evidence type="ECO:0000313" key="9">
    <source>
        <dbReference type="Proteomes" id="UP000095283"/>
    </source>
</evidence>
<accession>A0A1I7WZI7</accession>
<feature type="transmembrane region" description="Helical" evidence="7">
    <location>
        <begin position="83"/>
        <end position="100"/>
    </location>
</feature>
<dbReference type="AlphaFoldDB" id="A0A1I7WZI7"/>
<keyword evidence="5 7" id="KW-1133">Transmembrane helix</keyword>
<feature type="transmembrane region" description="Helical" evidence="7">
    <location>
        <begin position="52"/>
        <end position="77"/>
    </location>
</feature>
<keyword evidence="4" id="KW-0862">Zinc</keyword>
<keyword evidence="4" id="KW-0864">Zinc transport</keyword>
<evidence type="ECO:0000256" key="4">
    <source>
        <dbReference type="ARBA" id="ARBA00022906"/>
    </source>
</evidence>
<keyword evidence="6 7" id="KW-0472">Membrane</keyword>
<organism evidence="9 10">
    <name type="scientific">Heterorhabditis bacteriophora</name>
    <name type="common">Entomopathogenic nematode worm</name>
    <dbReference type="NCBI Taxonomy" id="37862"/>
    <lineage>
        <taxon>Eukaryota</taxon>
        <taxon>Metazoa</taxon>
        <taxon>Ecdysozoa</taxon>
        <taxon>Nematoda</taxon>
        <taxon>Chromadorea</taxon>
        <taxon>Rhabditida</taxon>
        <taxon>Rhabditina</taxon>
        <taxon>Rhabditomorpha</taxon>
        <taxon>Strongyloidea</taxon>
        <taxon>Heterorhabditidae</taxon>
        <taxon>Heterorhabditis</taxon>
    </lineage>
</organism>
<dbReference type="InterPro" id="IPR050681">
    <property type="entry name" value="CDF/SLC30A"/>
</dbReference>
<proteinExistence type="inferred from homology"/>
<dbReference type="PANTHER" id="PTHR11562:SF84">
    <property type="entry name" value="LD05335P"/>
    <property type="match status" value="1"/>
</dbReference>
<evidence type="ECO:0000259" key="8">
    <source>
        <dbReference type="Pfam" id="PF01545"/>
    </source>
</evidence>
<feature type="domain" description="Cation efflux protein transmembrane" evidence="8">
    <location>
        <begin position="53"/>
        <end position="233"/>
    </location>
</feature>
<dbReference type="InterPro" id="IPR058533">
    <property type="entry name" value="Cation_efflux_TM"/>
</dbReference>
<name>A0A1I7WZI7_HETBA</name>
<comment type="similarity">
    <text evidence="2">Belongs to the cation diffusion facilitator (CDF) transporter (TC 2.A.4) family. SLC30A subfamily.</text>
</comment>